<evidence type="ECO:0000313" key="2">
    <source>
        <dbReference type="Proteomes" id="UP000001654"/>
    </source>
</evidence>
<proteinExistence type="predicted"/>
<organism evidence="1 2">
    <name type="scientific">Zunongwangia profunda (strain DSM 18752 / CCTCC AB 206139 / SM-A87)</name>
    <name type="common">Wangia profunda</name>
    <dbReference type="NCBI Taxonomy" id="655815"/>
    <lineage>
        <taxon>Bacteria</taxon>
        <taxon>Pseudomonadati</taxon>
        <taxon>Bacteroidota</taxon>
        <taxon>Flavobacteriia</taxon>
        <taxon>Flavobacteriales</taxon>
        <taxon>Flavobacteriaceae</taxon>
        <taxon>Zunongwangia</taxon>
    </lineage>
</organism>
<accession>D5BEA0</accession>
<evidence type="ECO:0000313" key="1">
    <source>
        <dbReference type="EMBL" id="ADF52859.1"/>
    </source>
</evidence>
<dbReference type="AlphaFoldDB" id="D5BEA0"/>
<dbReference type="HOGENOM" id="CLU_3105606_0_0_10"/>
<dbReference type="EMBL" id="CP001650">
    <property type="protein sequence ID" value="ADF52859.1"/>
    <property type="molecule type" value="Genomic_DNA"/>
</dbReference>
<protein>
    <submittedName>
        <fullName evidence="1">Uncharacterized protein</fullName>
    </submittedName>
</protein>
<reference evidence="1 2" key="1">
    <citation type="journal article" date="2010" name="BMC Genomics">
        <title>The complete genome of Zunongwangia profunda SM-A87 reveals its adaptation to the deep-sea environment and ecological role in sedimentary organic nitrogen degradation.</title>
        <authorList>
            <person name="Qin Q.L."/>
            <person name="Zhang X.Y."/>
            <person name="Wang X.M."/>
            <person name="Liu G.M."/>
            <person name="Chen X.L."/>
            <person name="Xie B.B."/>
            <person name="Dang H.Y."/>
            <person name="Zhou B.C."/>
            <person name="Yu J."/>
            <person name="Zhang Y.Z."/>
        </authorList>
    </citation>
    <scope>NUCLEOTIDE SEQUENCE [LARGE SCALE GENOMIC DNA]</scope>
    <source>
        <strain evidence="2">DSM 18752 / CCTCC AB 206139 / SM-A87</strain>
    </source>
</reference>
<sequence length="51" mass="6206">MIDVFLSLKTNQGKICLRKKLVYDTYNLDFKNKDEATKIKSNFYYEIEYME</sequence>
<gene>
    <name evidence="1" type="ordered locus">ZPR_2536</name>
</gene>
<dbReference type="Proteomes" id="UP000001654">
    <property type="component" value="Chromosome"/>
</dbReference>
<dbReference type="KEGG" id="zpr:ZPR_2536"/>
<keyword evidence="2" id="KW-1185">Reference proteome</keyword>
<name>D5BEA0_ZUNPS</name>